<evidence type="ECO:0000259" key="4">
    <source>
        <dbReference type="Pfam" id="PF23655"/>
    </source>
</evidence>
<reference evidence="5" key="2">
    <citation type="submission" date="2023-05" db="EMBL/GenBank/DDBJ databases">
        <authorList>
            <person name="Schelkunov M.I."/>
        </authorList>
    </citation>
    <scope>NUCLEOTIDE SEQUENCE</scope>
    <source>
        <strain evidence="5">Hsosn_3</strain>
        <tissue evidence="5">Leaf</tissue>
    </source>
</reference>
<dbReference type="EMBL" id="JAUIZM010000001">
    <property type="protein sequence ID" value="KAK1400419.1"/>
    <property type="molecule type" value="Genomic_DNA"/>
</dbReference>
<keyword evidence="6" id="KW-1185">Reference proteome</keyword>
<feature type="repeat" description="PPR" evidence="2">
    <location>
        <begin position="561"/>
        <end position="595"/>
    </location>
</feature>
<dbReference type="PANTHER" id="PTHR36724:SF1">
    <property type="entry name" value="COMPLEX 1 LYR-LIKE PROTEIN"/>
    <property type="match status" value="1"/>
</dbReference>
<accession>A0AAD8JAF3</accession>
<dbReference type="InterPro" id="IPR011990">
    <property type="entry name" value="TPR-like_helical_dom_sf"/>
</dbReference>
<evidence type="ECO:0000256" key="2">
    <source>
        <dbReference type="PROSITE-ProRule" id="PRU00708"/>
    </source>
</evidence>
<dbReference type="PROSITE" id="PS51375">
    <property type="entry name" value="PPR"/>
    <property type="match status" value="1"/>
</dbReference>
<dbReference type="Proteomes" id="UP001237642">
    <property type="component" value="Unassembled WGS sequence"/>
</dbReference>
<evidence type="ECO:0000256" key="1">
    <source>
        <dbReference type="ARBA" id="ARBA00022737"/>
    </source>
</evidence>
<dbReference type="Pfam" id="PF20241">
    <property type="entry name" value="DUF6598"/>
    <property type="match status" value="1"/>
</dbReference>
<dbReference type="InterPro" id="IPR002885">
    <property type="entry name" value="PPR_rpt"/>
</dbReference>
<dbReference type="AlphaFoldDB" id="A0AAD8JAF3"/>
<comment type="caution">
    <text evidence="5">The sequence shown here is derived from an EMBL/GenBank/DDBJ whole genome shotgun (WGS) entry which is preliminary data.</text>
</comment>
<evidence type="ECO:0000259" key="3">
    <source>
        <dbReference type="Pfam" id="PF20241"/>
    </source>
</evidence>
<feature type="domain" description="LYR motif containing" evidence="4">
    <location>
        <begin position="446"/>
        <end position="483"/>
    </location>
</feature>
<evidence type="ECO:0000313" key="5">
    <source>
        <dbReference type="EMBL" id="KAK1400419.1"/>
    </source>
</evidence>
<proteinExistence type="predicted"/>
<reference evidence="5" key="1">
    <citation type="submission" date="2023-02" db="EMBL/GenBank/DDBJ databases">
        <title>Genome of toxic invasive species Heracleum sosnowskyi carries increased number of genes despite the absence of recent whole-genome duplications.</title>
        <authorList>
            <person name="Schelkunov M."/>
            <person name="Shtratnikova V."/>
            <person name="Makarenko M."/>
            <person name="Klepikova A."/>
            <person name="Omelchenko D."/>
            <person name="Novikova G."/>
            <person name="Obukhova E."/>
            <person name="Bogdanov V."/>
            <person name="Penin A."/>
            <person name="Logacheva M."/>
        </authorList>
    </citation>
    <scope>NUCLEOTIDE SEQUENCE</scope>
    <source>
        <strain evidence="5">Hsosn_3</strain>
        <tissue evidence="5">Leaf</tissue>
    </source>
</reference>
<dbReference type="InterPro" id="IPR046533">
    <property type="entry name" value="DUF6598"/>
</dbReference>
<dbReference type="Gene3D" id="1.25.40.10">
    <property type="entry name" value="Tetratricopeptide repeat domain"/>
    <property type="match status" value="1"/>
</dbReference>
<dbReference type="Pfam" id="PF23655">
    <property type="entry name" value="LYRM_2"/>
    <property type="match status" value="1"/>
</dbReference>
<keyword evidence="1" id="KW-0677">Repeat</keyword>
<organism evidence="5 6">
    <name type="scientific">Heracleum sosnowskyi</name>
    <dbReference type="NCBI Taxonomy" id="360622"/>
    <lineage>
        <taxon>Eukaryota</taxon>
        <taxon>Viridiplantae</taxon>
        <taxon>Streptophyta</taxon>
        <taxon>Embryophyta</taxon>
        <taxon>Tracheophyta</taxon>
        <taxon>Spermatophyta</taxon>
        <taxon>Magnoliopsida</taxon>
        <taxon>eudicotyledons</taxon>
        <taxon>Gunneridae</taxon>
        <taxon>Pentapetalae</taxon>
        <taxon>asterids</taxon>
        <taxon>campanulids</taxon>
        <taxon>Apiales</taxon>
        <taxon>Apiaceae</taxon>
        <taxon>Apioideae</taxon>
        <taxon>apioid superclade</taxon>
        <taxon>Tordylieae</taxon>
        <taxon>Tordyliinae</taxon>
        <taxon>Heracleum</taxon>
    </lineage>
</organism>
<dbReference type="InterPro" id="IPR056185">
    <property type="entry name" value="LYRM_2_plant"/>
</dbReference>
<gene>
    <name evidence="5" type="ORF">POM88_000024</name>
</gene>
<evidence type="ECO:0000313" key="6">
    <source>
        <dbReference type="Proteomes" id="UP001237642"/>
    </source>
</evidence>
<feature type="domain" description="DUF6598" evidence="3">
    <location>
        <begin position="304"/>
        <end position="433"/>
    </location>
</feature>
<sequence>MGWWGGFEGKKSKTERGGPKAHLYLLLGLGYKYNGPDEIKPEKQIGTIVVSDVYLSQHLYQVESVEMNRPAIQPRDELILTSPQEDSISSRGRLNIEVDLFCGDYKSSICYKWFPSNKGLDNCPLEKRILSKDGTGEILVLYALFNNAMEAHLEIEFHKVFLRCILCTNNTLTIILAASGDILLQSSSLHTSSFSYSVKYVSLSEYIPIALYNPSESLSVSTDAAKAISASDMNAQELYLAEVFNVIYLGPDEIKPEKQIGTIVISDDYSSQYLYQVESVDMNRPAIQPRDELILTGPHEESISRSCPLEKRILSKDGTGEILVLCALFNNAMEAHLEIELLTNDESAINGHGVVAASTSAILQPGFSSTVFMKKPSSGMNVGHKEQIPLSRSVIAVPYESTLFLDFHLLDDDENDIVEGFVEFLAKPGSESKQRFKGLIWATAEDLARNRGRVLSLYLQLLRSLNSPNLPLNLAARLHKKAEFYVKCCDLKYACNAIIIDYARANQAIKVYFEGTQLHAFAIKSTLWSNVCVANAMLDMSGKVGALIQSFCVFDEMERKDPVSWSAIVTAHEQNGDEESTLSFLVSMLRSNIEPDEFT</sequence>
<protein>
    <submittedName>
        <fullName evidence="5">Uncharacterized protein</fullName>
    </submittedName>
</protein>
<dbReference type="PANTHER" id="PTHR36724">
    <property type="entry name" value="COMPLEX 1 LYR-LIKE PROTEIN"/>
    <property type="match status" value="1"/>
</dbReference>
<name>A0AAD8JAF3_9APIA</name>